<gene>
    <name evidence="1" type="ORF">Lepil_3288</name>
</gene>
<proteinExistence type="predicted"/>
<protein>
    <recommendedName>
        <fullName evidence="3">SCP domain-containing protein</fullName>
    </recommendedName>
</protein>
<sequence length="159" mass="18266">MRPTVFFFFSFVSISLFSLSCTHTLRQSPDCMSRFLPERFKTLADRMRTDEEIDSLNKDAFLSKQATSWAHYNSDRPTIVHYDAERRGPLERLKHAGFQKRLVSENIAVMPAQATEADILASWKGKKEEENLLNPLYRNVGFGLAPFKQGCVFVVLLTE</sequence>
<dbReference type="Proteomes" id="UP000005737">
    <property type="component" value="Unassembled WGS sequence"/>
</dbReference>
<evidence type="ECO:0000313" key="2">
    <source>
        <dbReference type="Proteomes" id="UP000005737"/>
    </source>
</evidence>
<evidence type="ECO:0008006" key="3">
    <source>
        <dbReference type="Google" id="ProtNLM"/>
    </source>
</evidence>
<name>H2CGN1_9LEPT</name>
<dbReference type="InterPro" id="IPR035940">
    <property type="entry name" value="CAP_sf"/>
</dbReference>
<dbReference type="EMBL" id="JH597773">
    <property type="protein sequence ID" value="EHQ07948.1"/>
    <property type="molecule type" value="Genomic_DNA"/>
</dbReference>
<dbReference type="PROSITE" id="PS51257">
    <property type="entry name" value="PROKAR_LIPOPROTEIN"/>
    <property type="match status" value="1"/>
</dbReference>
<keyword evidence="2" id="KW-1185">Reference proteome</keyword>
<dbReference type="HOGENOM" id="CLU_1658640_0_0_12"/>
<dbReference type="STRING" id="183.GCA_002009735_00396"/>
<organism evidence="1 2">
    <name type="scientific">Leptonema illini DSM 21528</name>
    <dbReference type="NCBI Taxonomy" id="929563"/>
    <lineage>
        <taxon>Bacteria</taxon>
        <taxon>Pseudomonadati</taxon>
        <taxon>Spirochaetota</taxon>
        <taxon>Spirochaetia</taxon>
        <taxon>Leptospirales</taxon>
        <taxon>Leptospiraceae</taxon>
        <taxon>Leptonema</taxon>
    </lineage>
</organism>
<dbReference type="Gene3D" id="3.40.33.10">
    <property type="entry name" value="CAP"/>
    <property type="match status" value="1"/>
</dbReference>
<dbReference type="SUPFAM" id="SSF55797">
    <property type="entry name" value="PR-1-like"/>
    <property type="match status" value="1"/>
</dbReference>
<reference evidence="1 2" key="1">
    <citation type="submission" date="2011-10" db="EMBL/GenBank/DDBJ databases">
        <title>The Improved High-Quality Draft genome of Leptonema illini DSM 21528.</title>
        <authorList>
            <consortium name="US DOE Joint Genome Institute (JGI-PGF)"/>
            <person name="Lucas S."/>
            <person name="Copeland A."/>
            <person name="Lapidus A."/>
            <person name="Glavina del Rio T."/>
            <person name="Dalin E."/>
            <person name="Tice H."/>
            <person name="Bruce D."/>
            <person name="Goodwin L."/>
            <person name="Pitluck S."/>
            <person name="Peters L."/>
            <person name="Mikhailova N."/>
            <person name="Held B."/>
            <person name="Kyrpides N."/>
            <person name="Mavromatis K."/>
            <person name="Ivanova N."/>
            <person name="Markowitz V."/>
            <person name="Cheng J.-F."/>
            <person name="Hugenholtz P."/>
            <person name="Woyke T."/>
            <person name="Wu D."/>
            <person name="Gronow S."/>
            <person name="Wellnitz S."/>
            <person name="Brambilla E.-M."/>
            <person name="Klenk H.-P."/>
            <person name="Eisen J.A."/>
        </authorList>
    </citation>
    <scope>NUCLEOTIDE SEQUENCE [LARGE SCALE GENOMIC DNA]</scope>
    <source>
        <strain evidence="1 2">DSM 21528</strain>
    </source>
</reference>
<accession>H2CGN1</accession>
<dbReference type="AlphaFoldDB" id="H2CGN1"/>
<evidence type="ECO:0000313" key="1">
    <source>
        <dbReference type="EMBL" id="EHQ07948.1"/>
    </source>
</evidence>